<dbReference type="EMBL" id="JBHFFA010000003">
    <property type="protein sequence ID" value="KAL2634277.1"/>
    <property type="molecule type" value="Genomic_DNA"/>
</dbReference>
<gene>
    <name evidence="1" type="ORF">R1flu_005756</name>
</gene>
<dbReference type="Proteomes" id="UP001605036">
    <property type="component" value="Unassembled WGS sequence"/>
</dbReference>
<evidence type="ECO:0000313" key="2">
    <source>
        <dbReference type="Proteomes" id="UP001605036"/>
    </source>
</evidence>
<protein>
    <submittedName>
        <fullName evidence="1">Uncharacterized protein</fullName>
    </submittedName>
</protein>
<proteinExistence type="predicted"/>
<comment type="caution">
    <text evidence="1">The sequence shown here is derived from an EMBL/GenBank/DDBJ whole genome shotgun (WGS) entry which is preliminary data.</text>
</comment>
<sequence length="127" mass="14629">MTNSGRNTRDVTILPSINLGNISHNSVVLIAMRAALIRNIELTREDDSDIRGRQTINYYDRQRNRDPVEADFLVQSNSIAVCNAMPGGPGACRAHNHEMLKRQHRDNTEKLRSHAMWEEWWTTHRPP</sequence>
<accession>A0ABD1YU30</accession>
<name>A0ABD1YU30_9MARC</name>
<reference evidence="1 2" key="1">
    <citation type="submission" date="2024-09" db="EMBL/GenBank/DDBJ databases">
        <title>Chromosome-scale assembly of Riccia fluitans.</title>
        <authorList>
            <person name="Paukszto L."/>
            <person name="Sawicki J."/>
            <person name="Karawczyk K."/>
            <person name="Piernik-Szablinska J."/>
            <person name="Szczecinska M."/>
            <person name="Mazdziarz M."/>
        </authorList>
    </citation>
    <scope>NUCLEOTIDE SEQUENCE [LARGE SCALE GENOMIC DNA]</scope>
    <source>
        <strain evidence="1">Rf_01</strain>
        <tissue evidence="1">Aerial parts of the thallus</tissue>
    </source>
</reference>
<organism evidence="1 2">
    <name type="scientific">Riccia fluitans</name>
    <dbReference type="NCBI Taxonomy" id="41844"/>
    <lineage>
        <taxon>Eukaryota</taxon>
        <taxon>Viridiplantae</taxon>
        <taxon>Streptophyta</taxon>
        <taxon>Embryophyta</taxon>
        <taxon>Marchantiophyta</taxon>
        <taxon>Marchantiopsida</taxon>
        <taxon>Marchantiidae</taxon>
        <taxon>Marchantiales</taxon>
        <taxon>Ricciaceae</taxon>
        <taxon>Riccia</taxon>
    </lineage>
</organism>
<dbReference type="AlphaFoldDB" id="A0ABD1YU30"/>
<evidence type="ECO:0000313" key="1">
    <source>
        <dbReference type="EMBL" id="KAL2634277.1"/>
    </source>
</evidence>
<keyword evidence="2" id="KW-1185">Reference proteome</keyword>